<reference evidence="2 3" key="1">
    <citation type="submission" date="2016-03" db="EMBL/GenBank/DDBJ databases">
        <title>EvidentialGene: Evidence-directed Construction of Genes on Genomes.</title>
        <authorList>
            <person name="Gilbert D.G."/>
            <person name="Choi J.-H."/>
            <person name="Mockaitis K."/>
            <person name="Colbourne J."/>
            <person name="Pfrender M."/>
        </authorList>
    </citation>
    <scope>NUCLEOTIDE SEQUENCE [LARGE SCALE GENOMIC DNA]</scope>
    <source>
        <strain evidence="2 3">Xinb3</strain>
        <tissue evidence="2">Complete organism</tissue>
    </source>
</reference>
<proteinExistence type="predicted"/>
<protein>
    <submittedName>
        <fullName evidence="2">Uncharacterized protein</fullName>
    </submittedName>
</protein>
<gene>
    <name evidence="2" type="ORF">APZ42_034219</name>
</gene>
<accession>A0A164KC05</accession>
<dbReference type="PANTHER" id="PTHR33104">
    <property type="entry name" value="SI:DKEY-29D5.2"/>
    <property type="match status" value="1"/>
</dbReference>
<dbReference type="PANTHER" id="PTHR33104:SF2">
    <property type="entry name" value="CXC3 LIKE CYSTEINE CLUSTER DOMAIN-CONTAINING PROTEIN"/>
    <property type="match status" value="1"/>
</dbReference>
<feature type="region of interest" description="Disordered" evidence="1">
    <location>
        <begin position="279"/>
        <end position="322"/>
    </location>
</feature>
<keyword evidence="3" id="KW-1185">Reference proteome</keyword>
<dbReference type="EMBL" id="LRGB01003340">
    <property type="protein sequence ID" value="KZS03135.1"/>
    <property type="molecule type" value="Genomic_DNA"/>
</dbReference>
<evidence type="ECO:0000313" key="2">
    <source>
        <dbReference type="EMBL" id="KZS03135.1"/>
    </source>
</evidence>
<dbReference type="OrthoDB" id="6369081at2759"/>
<sequence length="322" mass="37189">MTSKMKGILPRMHIKAHHWPCQILYNPHWQKGAGLTVDRTDLLSAAILYWNWGKIERMPSILSNKKKGCITFYMLFLFFGKTSKCVVVYNDKLTSLLNSNQCNIEDLPEILKELKAKALANLGSRQNRNTPIDKLKRNLLIVKLQLDSCKSRTKFREVLTKIKGKAVKLFSLINSKYRAIHGIISMEDFEKGIFPWDLNSEDDSENESSILSLNQKYELVDTWMLLQRDEEEIKLCKMEMKEYILYLDSARSSLNRNLIDQNVSCEETNQFIAGDVESGIESYTSEEPHDLESTLTEDSDELGEDTEEESEESFEFTDSDQN</sequence>
<organism evidence="2 3">
    <name type="scientific">Daphnia magna</name>
    <dbReference type="NCBI Taxonomy" id="35525"/>
    <lineage>
        <taxon>Eukaryota</taxon>
        <taxon>Metazoa</taxon>
        <taxon>Ecdysozoa</taxon>
        <taxon>Arthropoda</taxon>
        <taxon>Crustacea</taxon>
        <taxon>Branchiopoda</taxon>
        <taxon>Diplostraca</taxon>
        <taxon>Cladocera</taxon>
        <taxon>Anomopoda</taxon>
        <taxon>Daphniidae</taxon>
        <taxon>Daphnia</taxon>
    </lineage>
</organism>
<evidence type="ECO:0000313" key="3">
    <source>
        <dbReference type="Proteomes" id="UP000076858"/>
    </source>
</evidence>
<evidence type="ECO:0000256" key="1">
    <source>
        <dbReference type="SAM" id="MobiDB-lite"/>
    </source>
</evidence>
<feature type="compositionally biased region" description="Acidic residues" evidence="1">
    <location>
        <begin position="295"/>
        <end position="322"/>
    </location>
</feature>
<dbReference type="AlphaFoldDB" id="A0A164KC05"/>
<comment type="caution">
    <text evidence="2">The sequence shown here is derived from an EMBL/GenBank/DDBJ whole genome shotgun (WGS) entry which is preliminary data.</text>
</comment>
<dbReference type="Proteomes" id="UP000076858">
    <property type="component" value="Unassembled WGS sequence"/>
</dbReference>
<name>A0A164KC05_9CRUS</name>